<keyword evidence="3" id="KW-1185">Reference proteome</keyword>
<dbReference type="EMBL" id="JAKEVZ010000002">
    <property type="protein sequence ID" value="MCF1750257.1"/>
    <property type="molecule type" value="Genomic_DNA"/>
</dbReference>
<comment type="caution">
    <text evidence="2">The sequence shown here is derived from an EMBL/GenBank/DDBJ whole genome shotgun (WGS) entry which is preliminary data.</text>
</comment>
<dbReference type="InterPro" id="IPR005079">
    <property type="entry name" value="Peptidase_C45_hydrolase"/>
</dbReference>
<dbReference type="Gene3D" id="3.60.60.10">
    <property type="entry name" value="Penicillin V Acylase, Chain A"/>
    <property type="match status" value="1"/>
</dbReference>
<protein>
    <submittedName>
        <fullName evidence="2">Carcinine hydrolase/isopenicillin-N N-acyltransferase family protein</fullName>
    </submittedName>
</protein>
<proteinExistence type="predicted"/>
<dbReference type="Pfam" id="PF03417">
    <property type="entry name" value="AAT"/>
    <property type="match status" value="1"/>
</dbReference>
<sequence length="418" mass="46665">MCDTLVALPGFTKNGSTIFAKNSDREPDEAQGIIQIPAKQSGESNLDCTFISIPQSESTNEVILSKPFQMWGAEMGVNVHGLVIGNEAVFTNIPISKKNNGLTGMDMLRLALERCQNAKEAVAFIPDLLKKYGQDACGGYRNRGFFYHNSFLIADQNQAFILETAGKSWASREVKRFGSISNGLTIETEYDQIHLSGEKRQFPHSILKKSEPFSFKEYFSDFLFTKVGKSNSRQACSFGLVQKQSKSFDAGAAMEVLRTHESPDPIFNPKKASTASLCMHATGLKNPSSTTGSMVAEIRQGKPHTVWLTGTSMPCLSVFIPFFFGTHVLEDFSQPSSQSDDSLWWQAEKVHQWICRDYQNRKAKIWPEFISLQNDFIKAEAALMGSSPTIKELESFSQQCLKVIRDLYLKILSEIPTN</sequence>
<evidence type="ECO:0000259" key="1">
    <source>
        <dbReference type="Pfam" id="PF03417"/>
    </source>
</evidence>
<dbReference type="PANTHER" id="PTHR12994:SF17">
    <property type="entry name" value="LD30995P"/>
    <property type="match status" value="1"/>
</dbReference>
<feature type="domain" description="Peptidase C45 hydrolase" evidence="1">
    <location>
        <begin position="12"/>
        <end position="134"/>
    </location>
</feature>
<dbReference type="PANTHER" id="PTHR12994">
    <property type="entry name" value="SECERNIN"/>
    <property type="match status" value="1"/>
</dbReference>
<reference evidence="2 3" key="1">
    <citation type="submission" date="2022-01" db="EMBL/GenBank/DDBJ databases">
        <title>Mariniradius saccharolyticus sp. nov., isolated from sediment of a river.</title>
        <authorList>
            <person name="Liu H."/>
        </authorList>
    </citation>
    <scope>NUCLEOTIDE SEQUENCE [LARGE SCALE GENOMIC DNA]</scope>
    <source>
        <strain evidence="2 3">RY-2</strain>
    </source>
</reference>
<organism evidence="2 3">
    <name type="scientific">Mariniradius sediminis</name>
    <dbReference type="NCBI Taxonomy" id="2909237"/>
    <lineage>
        <taxon>Bacteria</taxon>
        <taxon>Pseudomonadati</taxon>
        <taxon>Bacteroidota</taxon>
        <taxon>Cytophagia</taxon>
        <taxon>Cytophagales</taxon>
        <taxon>Cyclobacteriaceae</taxon>
        <taxon>Mariniradius</taxon>
    </lineage>
</organism>
<name>A0ABS9BQG3_9BACT</name>
<accession>A0ABS9BQG3</accession>
<dbReference type="Proteomes" id="UP001201449">
    <property type="component" value="Unassembled WGS sequence"/>
</dbReference>
<dbReference type="RefSeq" id="WP_234860373.1">
    <property type="nucleotide sequence ID" value="NZ_JAKEVZ010000002.1"/>
</dbReference>
<keyword evidence="2" id="KW-0378">Hydrolase</keyword>
<evidence type="ECO:0000313" key="3">
    <source>
        <dbReference type="Proteomes" id="UP001201449"/>
    </source>
</evidence>
<dbReference type="GO" id="GO:0016787">
    <property type="term" value="F:hydrolase activity"/>
    <property type="evidence" value="ECO:0007669"/>
    <property type="project" value="UniProtKB-KW"/>
</dbReference>
<gene>
    <name evidence="2" type="ORF">L0U89_04170</name>
</gene>
<evidence type="ECO:0000313" key="2">
    <source>
        <dbReference type="EMBL" id="MCF1750257.1"/>
    </source>
</evidence>
<dbReference type="InterPro" id="IPR005322">
    <property type="entry name" value="Peptidase_C69"/>
</dbReference>